<gene>
    <name evidence="2" type="ORF">BT67DRAFT_432793</name>
</gene>
<comment type="caution">
    <text evidence="2">The sequence shown here is derived from an EMBL/GenBank/DDBJ whole genome shotgun (WGS) entry which is preliminary data.</text>
</comment>
<dbReference type="AlphaFoldDB" id="A0AAN6UNT7"/>
<keyword evidence="1" id="KW-0472">Membrane</keyword>
<evidence type="ECO:0000313" key="3">
    <source>
        <dbReference type="Proteomes" id="UP001304895"/>
    </source>
</evidence>
<organism evidence="2 3">
    <name type="scientific">Trichocladium antarcticum</name>
    <dbReference type="NCBI Taxonomy" id="1450529"/>
    <lineage>
        <taxon>Eukaryota</taxon>
        <taxon>Fungi</taxon>
        <taxon>Dikarya</taxon>
        <taxon>Ascomycota</taxon>
        <taxon>Pezizomycotina</taxon>
        <taxon>Sordariomycetes</taxon>
        <taxon>Sordariomycetidae</taxon>
        <taxon>Sordariales</taxon>
        <taxon>Chaetomiaceae</taxon>
        <taxon>Trichocladium</taxon>
    </lineage>
</organism>
<keyword evidence="1" id="KW-0812">Transmembrane</keyword>
<feature type="transmembrane region" description="Helical" evidence="1">
    <location>
        <begin position="12"/>
        <end position="30"/>
    </location>
</feature>
<sequence length="148" mass="16215">MFIAWVRDSGIIVATCLGVPVIALSARGFYSSLTPKVKVPSTRGFYSSLTPKVKALSARGFYSSLTPQERGPKEDLAKKINDRVEAIKELGGLAEAAYRDRVGIQAPLIKVGLLSLVYTRTRCISLKNYNPSCISLKNYNPSLVYART</sequence>
<name>A0AAN6UNT7_9PEZI</name>
<dbReference type="Proteomes" id="UP001304895">
    <property type="component" value="Unassembled WGS sequence"/>
</dbReference>
<reference evidence="2" key="2">
    <citation type="submission" date="2023-05" db="EMBL/GenBank/DDBJ databases">
        <authorList>
            <consortium name="Lawrence Berkeley National Laboratory"/>
            <person name="Steindorff A."/>
            <person name="Hensen N."/>
            <person name="Bonometti L."/>
            <person name="Westerberg I."/>
            <person name="Brannstrom I.O."/>
            <person name="Guillou S."/>
            <person name="Cros-Aarteil S."/>
            <person name="Calhoun S."/>
            <person name="Haridas S."/>
            <person name="Kuo A."/>
            <person name="Mondo S."/>
            <person name="Pangilinan J."/>
            <person name="Riley R."/>
            <person name="Labutti K."/>
            <person name="Andreopoulos B."/>
            <person name="Lipzen A."/>
            <person name="Chen C."/>
            <person name="Yanf M."/>
            <person name="Daum C."/>
            <person name="Ng V."/>
            <person name="Clum A."/>
            <person name="Ohm R."/>
            <person name="Martin F."/>
            <person name="Silar P."/>
            <person name="Natvig D."/>
            <person name="Lalanne C."/>
            <person name="Gautier V."/>
            <person name="Ament-Velasquez S.L."/>
            <person name="Kruys A."/>
            <person name="Hutchinson M.I."/>
            <person name="Powell A.J."/>
            <person name="Barry K."/>
            <person name="Miller A.N."/>
            <person name="Grigoriev I.V."/>
            <person name="Debuchy R."/>
            <person name="Gladieux P."/>
            <person name="Thoren M.H."/>
            <person name="Johannesson H."/>
        </authorList>
    </citation>
    <scope>NUCLEOTIDE SEQUENCE</scope>
    <source>
        <strain evidence="2">CBS 123565</strain>
    </source>
</reference>
<evidence type="ECO:0000256" key="1">
    <source>
        <dbReference type="SAM" id="Phobius"/>
    </source>
</evidence>
<keyword evidence="1" id="KW-1133">Transmembrane helix</keyword>
<dbReference type="EMBL" id="MU853404">
    <property type="protein sequence ID" value="KAK4135975.1"/>
    <property type="molecule type" value="Genomic_DNA"/>
</dbReference>
<evidence type="ECO:0000313" key="2">
    <source>
        <dbReference type="EMBL" id="KAK4135975.1"/>
    </source>
</evidence>
<keyword evidence="3" id="KW-1185">Reference proteome</keyword>
<reference evidence="2" key="1">
    <citation type="journal article" date="2023" name="Mol. Phylogenet. Evol.">
        <title>Genome-scale phylogeny and comparative genomics of the fungal order Sordariales.</title>
        <authorList>
            <person name="Hensen N."/>
            <person name="Bonometti L."/>
            <person name="Westerberg I."/>
            <person name="Brannstrom I.O."/>
            <person name="Guillou S."/>
            <person name="Cros-Aarteil S."/>
            <person name="Calhoun S."/>
            <person name="Haridas S."/>
            <person name="Kuo A."/>
            <person name="Mondo S."/>
            <person name="Pangilinan J."/>
            <person name="Riley R."/>
            <person name="LaButti K."/>
            <person name="Andreopoulos B."/>
            <person name="Lipzen A."/>
            <person name="Chen C."/>
            <person name="Yan M."/>
            <person name="Daum C."/>
            <person name="Ng V."/>
            <person name="Clum A."/>
            <person name="Steindorff A."/>
            <person name="Ohm R.A."/>
            <person name="Martin F."/>
            <person name="Silar P."/>
            <person name="Natvig D.O."/>
            <person name="Lalanne C."/>
            <person name="Gautier V."/>
            <person name="Ament-Velasquez S.L."/>
            <person name="Kruys A."/>
            <person name="Hutchinson M.I."/>
            <person name="Powell A.J."/>
            <person name="Barry K."/>
            <person name="Miller A.N."/>
            <person name="Grigoriev I.V."/>
            <person name="Debuchy R."/>
            <person name="Gladieux P."/>
            <person name="Hiltunen Thoren M."/>
            <person name="Johannesson H."/>
        </authorList>
    </citation>
    <scope>NUCLEOTIDE SEQUENCE</scope>
    <source>
        <strain evidence="2">CBS 123565</strain>
    </source>
</reference>
<proteinExistence type="predicted"/>
<accession>A0AAN6UNT7</accession>
<protein>
    <submittedName>
        <fullName evidence="2">Uncharacterized protein</fullName>
    </submittedName>
</protein>